<evidence type="ECO:0000313" key="2">
    <source>
        <dbReference type="Proteomes" id="UP001526430"/>
    </source>
</evidence>
<name>A0ABT3NQ83_9PROT</name>
<keyword evidence="2" id="KW-1185">Reference proteome</keyword>
<dbReference type="RefSeq" id="WP_301587894.1">
    <property type="nucleotide sequence ID" value="NZ_JAPFQI010000001.1"/>
</dbReference>
<proteinExistence type="predicted"/>
<gene>
    <name evidence="1" type="ORF">OF850_01485</name>
</gene>
<dbReference type="Gene3D" id="2.60.120.10">
    <property type="entry name" value="Jelly Rolls"/>
    <property type="match status" value="1"/>
</dbReference>
<evidence type="ECO:0008006" key="3">
    <source>
        <dbReference type="Google" id="ProtNLM"/>
    </source>
</evidence>
<organism evidence="1 2">
    <name type="scientific">Sabulicella glaciei</name>
    <dbReference type="NCBI Taxonomy" id="2984948"/>
    <lineage>
        <taxon>Bacteria</taxon>
        <taxon>Pseudomonadati</taxon>
        <taxon>Pseudomonadota</taxon>
        <taxon>Alphaproteobacteria</taxon>
        <taxon>Acetobacterales</taxon>
        <taxon>Acetobacteraceae</taxon>
        <taxon>Sabulicella</taxon>
    </lineage>
</organism>
<dbReference type="EMBL" id="JAPFQI010000001">
    <property type="protein sequence ID" value="MCW8084287.1"/>
    <property type="molecule type" value="Genomic_DNA"/>
</dbReference>
<protein>
    <recommendedName>
        <fullName evidence="3">Cysteine dioxygenase</fullName>
    </recommendedName>
</protein>
<dbReference type="InterPro" id="IPR011051">
    <property type="entry name" value="RmlC_Cupin_sf"/>
</dbReference>
<sequence length="167" mass="18496">MPMSLEEFAERCRAALLADQGPAGREAVCRLVQEALNDREFVAAQLPDGAPERKILYEDPELGFAIVGHVYQGAKASQPHDHGTTWAIYGQAAGETLMTDWIAVARPQAGQPGQVRRGRDYALRPGDAHLYHPGDVHSPRRDGPTRLLRIEGVNTDRIERFPYEEVA</sequence>
<dbReference type="InterPro" id="IPR014710">
    <property type="entry name" value="RmlC-like_jellyroll"/>
</dbReference>
<evidence type="ECO:0000313" key="1">
    <source>
        <dbReference type="EMBL" id="MCW8084287.1"/>
    </source>
</evidence>
<accession>A0ABT3NQ83</accession>
<reference evidence="1 2" key="1">
    <citation type="submission" date="2022-10" db="EMBL/GenBank/DDBJ databases">
        <title>Roseococcus glaciei nov., sp. nov., isolated from glacier.</title>
        <authorList>
            <person name="Liu Q."/>
            <person name="Xin Y.-H."/>
        </authorList>
    </citation>
    <scope>NUCLEOTIDE SEQUENCE [LARGE SCALE GENOMIC DNA]</scope>
    <source>
        <strain evidence="1 2">MDT2-1-1</strain>
    </source>
</reference>
<dbReference type="Proteomes" id="UP001526430">
    <property type="component" value="Unassembled WGS sequence"/>
</dbReference>
<comment type="caution">
    <text evidence="1">The sequence shown here is derived from an EMBL/GenBank/DDBJ whole genome shotgun (WGS) entry which is preliminary data.</text>
</comment>
<dbReference type="SUPFAM" id="SSF51182">
    <property type="entry name" value="RmlC-like cupins"/>
    <property type="match status" value="1"/>
</dbReference>